<feature type="active site" description="Proton acceptor" evidence="13">
    <location>
        <position position="54"/>
    </location>
</feature>
<keyword evidence="9 13" id="KW-0460">Magnesium</keyword>
<dbReference type="PROSITE" id="PS01266">
    <property type="entry name" value="ADENYLOSUCCIN_SYN_1"/>
    <property type="match status" value="1"/>
</dbReference>
<evidence type="ECO:0000256" key="4">
    <source>
        <dbReference type="ARBA" id="ARBA00022490"/>
    </source>
</evidence>
<protein>
    <recommendedName>
        <fullName evidence="13">Adenylosuccinate synthetase isozyme 2</fullName>
        <shortName evidence="13">AMPSase 2</shortName>
        <shortName evidence="13">AdSS 2</shortName>
        <ecNumber evidence="13">6.3.4.4</ecNumber>
    </recommendedName>
    <alternativeName>
        <fullName evidence="13">Adenylosuccinate synthetase, acidic isozyme</fullName>
    </alternativeName>
    <alternativeName>
        <fullName evidence="13">Adenylosuccinate synthetase, liver isozyme</fullName>
        <shortName evidence="13">L-type adenylosuccinate synthetase</shortName>
    </alternativeName>
    <alternativeName>
        <fullName evidence="13">IMP--aspartate ligase 2</fullName>
    </alternativeName>
</protein>
<keyword evidence="11 13" id="KW-0342">GTP-binding</keyword>
<feature type="binding site" evidence="13">
    <location>
        <begin position="81"/>
        <end position="83"/>
    </location>
    <ligand>
        <name>GTP</name>
        <dbReference type="ChEBI" id="CHEBI:37565"/>
    </ligand>
</feature>
<organism evidence="16 17">
    <name type="scientific">Electrophorus electricus</name>
    <name type="common">Electric eel</name>
    <name type="synonym">Gymnotus electricus</name>
    <dbReference type="NCBI Taxonomy" id="8005"/>
    <lineage>
        <taxon>Eukaryota</taxon>
        <taxon>Metazoa</taxon>
        <taxon>Chordata</taxon>
        <taxon>Craniata</taxon>
        <taxon>Vertebrata</taxon>
        <taxon>Euteleostomi</taxon>
        <taxon>Actinopterygii</taxon>
        <taxon>Neopterygii</taxon>
        <taxon>Teleostei</taxon>
        <taxon>Ostariophysi</taxon>
        <taxon>Gymnotiformes</taxon>
        <taxon>Gymnotoidei</taxon>
        <taxon>Gymnotidae</taxon>
        <taxon>Electrophorus</taxon>
    </lineage>
</organism>
<dbReference type="GO" id="GO:0000287">
    <property type="term" value="F:magnesium ion binding"/>
    <property type="evidence" value="ECO:0007669"/>
    <property type="project" value="UniProtKB-UniRule"/>
</dbReference>
<evidence type="ECO:0000256" key="14">
    <source>
        <dbReference type="PROSITE-ProRule" id="PRU10134"/>
    </source>
</evidence>
<comment type="function">
    <text evidence="1">Plays an important role in the de novo pathway and in the salvage pathway of purine nucleotide biosynthesis. Catalyzes the first committed step in the biosynthesis of AMP from IMP.</text>
</comment>
<dbReference type="InterPro" id="IPR027417">
    <property type="entry name" value="P-loop_NTPase"/>
</dbReference>
<feature type="binding site" evidence="13">
    <location>
        <begin position="458"/>
        <end position="461"/>
    </location>
    <ligand>
        <name>GTP</name>
        <dbReference type="ChEBI" id="CHEBI:37565"/>
    </ligand>
</feature>
<feature type="binding site" evidence="13">
    <location>
        <position position="348"/>
    </location>
    <ligand>
        <name>IMP</name>
        <dbReference type="ChEBI" id="CHEBI:58053"/>
    </ligand>
</feature>
<feature type="binding site" evidence="13">
    <location>
        <begin position="79"/>
        <end position="82"/>
    </location>
    <ligand>
        <name>IMP</name>
        <dbReference type="ChEBI" id="CHEBI:58053"/>
    </ligand>
</feature>
<evidence type="ECO:0000256" key="1">
    <source>
        <dbReference type="ARBA" id="ARBA00003779"/>
    </source>
</evidence>
<dbReference type="GO" id="GO:0046040">
    <property type="term" value="P:IMP metabolic process"/>
    <property type="evidence" value="ECO:0007669"/>
    <property type="project" value="TreeGrafter"/>
</dbReference>
<evidence type="ECO:0000313" key="17">
    <source>
        <dbReference type="Proteomes" id="UP000314983"/>
    </source>
</evidence>
<feature type="active site" evidence="14">
    <location>
        <position position="187"/>
    </location>
</feature>
<sequence>GCVQHHFSCSCTLRYRNAAGSQNGRSHGGNRTAHVTSPSVGNKVTVVLGAQWGDEGKGKVVDLLAQDADIVCRCQGGNNAGHTVVVDSVEYDFHLLPSGIINPKVTAFIGNGVVIHLPGLFEEAEKNVRKGKGLEGWENRLVISDRAHIVFDFHQAVDGVQEQERQQQAGKNLGTTKKGIGPVYSAKAARSGLRICDLLSDFQQFSERYKNLAWQYKSMYPSLEIDIDGELEKLKAYVERIKPMVRDGVFFMYEALHGSPKKILVEGANAALLDIDFGTYPFVTSSNCTVGGVCTGLGMPPHNVGEVYGVVKAYTTRVGIGAFPSEQSNEIGELLQTRGKEVGVTTGRKRRCGWLDLVLVRYAHMINGFTAIALTKLDILDIFPEIKIGVAYKVDNESIPHFPANQEVLHRVEVQYVILPGWNSDTSAARTFEELPENAQKYVRFIEEHLGVPVKWIGVGKSRESMIQLF</sequence>
<feature type="binding site" evidence="13">
    <location>
        <position position="284"/>
    </location>
    <ligand>
        <name>IMP</name>
        <dbReference type="ChEBI" id="CHEBI:58053"/>
    </ligand>
</feature>
<dbReference type="GO" id="GO:0005739">
    <property type="term" value="C:mitochondrion"/>
    <property type="evidence" value="ECO:0007669"/>
    <property type="project" value="UniProtKB-SubCell"/>
</dbReference>
<feature type="binding site" evidence="13">
    <location>
        <begin position="376"/>
        <end position="378"/>
    </location>
    <ligand>
        <name>GTP</name>
        <dbReference type="ChEBI" id="CHEBI:37565"/>
    </ligand>
</feature>
<comment type="function">
    <text evidence="13">Plays an important role in the de novo pathway and in the salvage pathway of purine nucleotide biosynthesis. Catalyzes the first commited step in the biosynthesis of AMP from IMP.</text>
</comment>
<reference evidence="16" key="3">
    <citation type="submission" date="2025-09" db="UniProtKB">
        <authorList>
            <consortium name="Ensembl"/>
        </authorList>
    </citation>
    <scope>IDENTIFICATION</scope>
</reference>
<evidence type="ECO:0000256" key="9">
    <source>
        <dbReference type="ARBA" id="ARBA00022842"/>
    </source>
</evidence>
<comment type="pathway">
    <text evidence="13 15">Purine metabolism; AMP biosynthesis via de novo pathway; AMP from IMP: step 1/2.</text>
</comment>
<evidence type="ECO:0000256" key="8">
    <source>
        <dbReference type="ARBA" id="ARBA00022755"/>
    </source>
</evidence>
<feature type="binding site" evidence="13">
    <location>
        <position position="350"/>
    </location>
    <ligand>
        <name>GTP</name>
        <dbReference type="ChEBI" id="CHEBI:37565"/>
    </ligand>
</feature>
<evidence type="ECO:0000313" key="16">
    <source>
        <dbReference type="Ensembl" id="ENSEEEP00000058905.1"/>
    </source>
</evidence>
<dbReference type="FunFam" id="3.90.170.10:FF:000001">
    <property type="entry name" value="Adenylosuccinate synthetase"/>
    <property type="match status" value="1"/>
</dbReference>
<evidence type="ECO:0000256" key="10">
    <source>
        <dbReference type="ARBA" id="ARBA00023128"/>
    </source>
</evidence>
<dbReference type="PROSITE" id="PS00513">
    <property type="entry name" value="ADENYLOSUCCIN_SYN_2"/>
    <property type="match status" value="1"/>
</dbReference>
<dbReference type="HAMAP" id="MF_03127">
    <property type="entry name" value="Adenylosucc_synth_vert_acid"/>
    <property type="match status" value="1"/>
</dbReference>
<dbReference type="GO" id="GO:0004019">
    <property type="term" value="F:adenylosuccinate synthase activity"/>
    <property type="evidence" value="ECO:0007669"/>
    <property type="project" value="UniProtKB-UniRule"/>
</dbReference>
<evidence type="ECO:0000256" key="15">
    <source>
        <dbReference type="RuleBase" id="RU000520"/>
    </source>
</evidence>
<dbReference type="FunFam" id="1.10.300.10:FF:000002">
    <property type="entry name" value="Adenylosuccinate synthetase, chloroplastic"/>
    <property type="match status" value="1"/>
</dbReference>
<feature type="binding site" evidence="13">
    <location>
        <position position="176"/>
    </location>
    <ligand>
        <name>IMP</name>
        <dbReference type="ChEBI" id="CHEBI:58053"/>
    </ligand>
</feature>
<feature type="binding site" evidence="13">
    <location>
        <begin position="54"/>
        <end position="57"/>
    </location>
    <ligand>
        <name>IMP</name>
        <dbReference type="ChEBI" id="CHEBI:58053"/>
    </ligand>
</feature>
<dbReference type="InterPro" id="IPR027529">
    <property type="entry name" value="AdSS_2_vert"/>
</dbReference>
<comment type="cofactor">
    <cofactor evidence="13">
        <name>Mg(2+)</name>
        <dbReference type="ChEBI" id="CHEBI:18420"/>
    </cofactor>
    <text evidence="13">Binds 1 Mg(2+) ion per subunit.</text>
</comment>
<dbReference type="InterPro" id="IPR001114">
    <property type="entry name" value="Adenylosuccinate_synthetase"/>
</dbReference>
<dbReference type="AlphaFoldDB" id="A0AAY5EPQ9"/>
<name>A0AAY5EPQ9_ELEEL</name>
<dbReference type="GO" id="GO:0005525">
    <property type="term" value="F:GTP binding"/>
    <property type="evidence" value="ECO:0007669"/>
    <property type="project" value="UniProtKB-UniRule"/>
</dbReference>
<feature type="binding site" evidence="13">
    <location>
        <position position="54"/>
    </location>
    <ligand>
        <name>Mg(2+)</name>
        <dbReference type="ChEBI" id="CHEBI:18420"/>
    </ligand>
</feature>
<evidence type="ECO:0000256" key="5">
    <source>
        <dbReference type="ARBA" id="ARBA00022598"/>
    </source>
</evidence>
<feature type="binding site" evidence="13">
    <location>
        <position position="54"/>
    </location>
    <ligand>
        <name>substrate</name>
    </ligand>
</feature>
<evidence type="ECO:0000256" key="6">
    <source>
        <dbReference type="ARBA" id="ARBA00022723"/>
    </source>
</evidence>
<evidence type="ECO:0000256" key="13">
    <source>
        <dbReference type="HAMAP-Rule" id="MF_03127"/>
    </source>
</evidence>
<dbReference type="GeneTree" id="ENSGT00390000015553"/>
<feature type="active site" description="Proton donor" evidence="13">
    <location>
        <position position="82"/>
    </location>
</feature>
<dbReference type="SMART" id="SM00788">
    <property type="entry name" value="Adenylsucc_synt"/>
    <property type="match status" value="1"/>
</dbReference>
<dbReference type="SUPFAM" id="SSF52540">
    <property type="entry name" value="P-loop containing nucleoside triphosphate hydrolases"/>
    <property type="match status" value="1"/>
</dbReference>
<reference evidence="16" key="2">
    <citation type="submission" date="2025-08" db="UniProtKB">
        <authorList>
            <consortium name="Ensembl"/>
        </authorList>
    </citation>
    <scope>IDENTIFICATION</scope>
</reference>
<keyword evidence="4 13" id="KW-0963">Cytoplasm</keyword>
<dbReference type="Gene3D" id="1.10.300.10">
    <property type="entry name" value="Adenylosuccinate Synthetase, subunit A, domain 2"/>
    <property type="match status" value="1"/>
</dbReference>
<comment type="similarity">
    <text evidence="13 15">Belongs to the adenylosuccinate synthetase family.</text>
</comment>
<gene>
    <name evidence="13 16" type="primary">ADSS2</name>
    <name evidence="13" type="synonym">ADSS</name>
</gene>
<comment type="catalytic activity">
    <reaction evidence="12 13 15">
        <text>IMP + L-aspartate + GTP = N(6)-(1,2-dicarboxyethyl)-AMP + GDP + phosphate + 2 H(+)</text>
        <dbReference type="Rhea" id="RHEA:15753"/>
        <dbReference type="ChEBI" id="CHEBI:15378"/>
        <dbReference type="ChEBI" id="CHEBI:29991"/>
        <dbReference type="ChEBI" id="CHEBI:37565"/>
        <dbReference type="ChEBI" id="CHEBI:43474"/>
        <dbReference type="ChEBI" id="CHEBI:57567"/>
        <dbReference type="ChEBI" id="CHEBI:58053"/>
        <dbReference type="ChEBI" id="CHEBI:58189"/>
        <dbReference type="EC" id="6.3.4.4"/>
    </reaction>
</comment>
<evidence type="ECO:0000256" key="2">
    <source>
        <dbReference type="ARBA" id="ARBA00004173"/>
    </source>
</evidence>
<comment type="subcellular location">
    <subcellularLocation>
        <location evidence="13">Cytoplasm</location>
    </subcellularLocation>
    <subcellularLocation>
        <location evidence="2">Mitochondrion</location>
    </subcellularLocation>
</comment>
<dbReference type="NCBIfam" id="TIGR00184">
    <property type="entry name" value="purA"/>
    <property type="match status" value="1"/>
</dbReference>
<dbReference type="NCBIfam" id="NF002223">
    <property type="entry name" value="PRK01117.1"/>
    <property type="match status" value="1"/>
</dbReference>
<accession>A0AAY5EPQ9</accession>
<dbReference type="Gene3D" id="3.40.440.10">
    <property type="entry name" value="Adenylosuccinate Synthetase, subunit A, domain 1"/>
    <property type="match status" value="1"/>
</dbReference>
<dbReference type="InterPro" id="IPR042109">
    <property type="entry name" value="Adenylosuccinate_synth_dom1"/>
</dbReference>
<dbReference type="PANTHER" id="PTHR11846">
    <property type="entry name" value="ADENYLOSUCCINATE SYNTHETASE"/>
    <property type="match status" value="1"/>
</dbReference>
<keyword evidence="17" id="KW-1185">Reference proteome</keyword>
<keyword evidence="7 13" id="KW-0547">Nucleotide-binding</keyword>
<evidence type="ECO:0000256" key="12">
    <source>
        <dbReference type="ARBA" id="ARBA00050432"/>
    </source>
</evidence>
<dbReference type="InterPro" id="IPR018220">
    <property type="entry name" value="Adenylosuccin_syn_GTP-bd"/>
</dbReference>
<keyword evidence="5 13" id="KW-0436">Ligase</keyword>
<dbReference type="InterPro" id="IPR033128">
    <property type="entry name" value="Adenylosuccin_syn_Lys_AS"/>
</dbReference>
<evidence type="ECO:0000256" key="11">
    <source>
        <dbReference type="ARBA" id="ARBA00023134"/>
    </source>
</evidence>
<evidence type="ECO:0000256" key="3">
    <source>
        <dbReference type="ARBA" id="ARBA00011738"/>
    </source>
</evidence>
<keyword evidence="6 13" id="KW-0479">Metal-binding</keyword>
<dbReference type="CDD" id="cd03108">
    <property type="entry name" value="AdSS"/>
    <property type="match status" value="1"/>
</dbReference>
<feature type="binding site" evidence="13">
    <location>
        <begin position="53"/>
        <end position="59"/>
    </location>
    <ligand>
        <name>GTP</name>
        <dbReference type="ChEBI" id="CHEBI:37565"/>
    </ligand>
</feature>
<feature type="binding site" evidence="13">
    <location>
        <position position="190"/>
    </location>
    <ligand>
        <name>IMP</name>
        <dbReference type="ChEBI" id="CHEBI:58053"/>
        <note>ligand shared between dimeric partners</note>
    </ligand>
</feature>
<feature type="binding site" evidence="13">
    <location>
        <position position="81"/>
    </location>
    <ligand>
        <name>Mg(2+)</name>
        <dbReference type="ChEBI" id="CHEBI:18420"/>
    </ligand>
</feature>
<dbReference type="Ensembl" id="ENSEEET00000065977.1">
    <property type="protein sequence ID" value="ENSEEEP00000058905.1"/>
    <property type="gene ID" value="ENSEEEG00000007738.2"/>
</dbReference>
<keyword evidence="10" id="KW-0496">Mitochondrion</keyword>
<reference evidence="16 17" key="1">
    <citation type="submission" date="2020-05" db="EMBL/GenBank/DDBJ databases">
        <title>Electrophorus electricus (electric eel) genome, fEleEle1, primary haplotype.</title>
        <authorList>
            <person name="Myers G."/>
            <person name="Meyer A."/>
            <person name="Fedrigo O."/>
            <person name="Formenti G."/>
            <person name="Rhie A."/>
            <person name="Tracey A."/>
            <person name="Sims Y."/>
            <person name="Jarvis E.D."/>
        </authorList>
    </citation>
    <scope>NUCLEOTIDE SEQUENCE [LARGE SCALE GENOMIC DNA]</scope>
</reference>
<dbReference type="GO" id="GO:0044208">
    <property type="term" value="P:'de novo' AMP biosynthetic process"/>
    <property type="evidence" value="ECO:0007669"/>
    <property type="project" value="UniProtKB-UniRule"/>
</dbReference>
<dbReference type="Gene3D" id="3.90.170.10">
    <property type="entry name" value="Adenylosuccinate Synthetase, subunit A, domain 3"/>
    <property type="match status" value="1"/>
</dbReference>
<dbReference type="HAMAP" id="MF_00011">
    <property type="entry name" value="Adenylosucc_synth"/>
    <property type="match status" value="1"/>
</dbReference>
<proteinExistence type="inferred from homology"/>
<feature type="binding site" evidence="13">
    <location>
        <position position="269"/>
    </location>
    <ligand>
        <name>IMP</name>
        <dbReference type="ChEBI" id="CHEBI:58053"/>
    </ligand>
</feature>
<dbReference type="InterPro" id="IPR042111">
    <property type="entry name" value="Adenylosuccinate_synth_dom3"/>
</dbReference>
<dbReference type="EC" id="6.3.4.4" evidence="13"/>
<dbReference type="Pfam" id="PF00709">
    <property type="entry name" value="Adenylsucc_synt"/>
    <property type="match status" value="1"/>
</dbReference>
<comment type="subunit">
    <text evidence="3 13">Homodimer.</text>
</comment>
<dbReference type="PANTHER" id="PTHR11846:SF13">
    <property type="entry name" value="ADENYLOSUCCINATE SYNTHETASE ISOZYME 2"/>
    <property type="match status" value="1"/>
</dbReference>
<comment type="function">
    <text evidence="15">Plays an important role in the de novo pathway of purine nucleotide biosynthesis.</text>
</comment>
<dbReference type="Proteomes" id="UP000314983">
    <property type="component" value="Chromosome 11"/>
</dbReference>
<dbReference type="InterPro" id="IPR042110">
    <property type="entry name" value="Adenylosuccinate_synth_dom2"/>
</dbReference>
<evidence type="ECO:0000256" key="7">
    <source>
        <dbReference type="ARBA" id="ARBA00022741"/>
    </source>
</evidence>
<keyword evidence="8 13" id="KW-0658">Purine biosynthesis</keyword>
<feature type="binding site" evidence="13">
    <location>
        <begin position="344"/>
        <end position="350"/>
    </location>
    <ligand>
        <name>substrate</name>
    </ligand>
</feature>